<feature type="compositionally biased region" description="Acidic residues" evidence="1">
    <location>
        <begin position="64"/>
        <end position="86"/>
    </location>
</feature>
<keyword evidence="3" id="KW-1185">Reference proteome</keyword>
<dbReference type="PANTHER" id="PTHR28245">
    <property type="entry name" value="ARF3-INTERACTING PROTEIN 1"/>
    <property type="match status" value="1"/>
</dbReference>
<dbReference type="InterPro" id="IPR052809">
    <property type="entry name" value="Actin_polarity_regulatory"/>
</dbReference>
<evidence type="ECO:0000313" key="3">
    <source>
        <dbReference type="Proteomes" id="UP000188320"/>
    </source>
</evidence>
<name>A0A1R1PGK1_ZANCU</name>
<feature type="compositionally biased region" description="Low complexity" evidence="1">
    <location>
        <begin position="33"/>
        <end position="48"/>
    </location>
</feature>
<evidence type="ECO:0000313" key="2">
    <source>
        <dbReference type="EMBL" id="OMH80106.1"/>
    </source>
</evidence>
<feature type="compositionally biased region" description="Low complexity" evidence="1">
    <location>
        <begin position="595"/>
        <end position="610"/>
    </location>
</feature>
<dbReference type="AlphaFoldDB" id="A0A1R1PGK1"/>
<feature type="region of interest" description="Disordered" evidence="1">
    <location>
        <begin position="584"/>
        <end position="628"/>
    </location>
</feature>
<dbReference type="PANTHER" id="PTHR28245:SF1">
    <property type="entry name" value="ARF3-INTERACTING PROTEIN 1"/>
    <property type="match status" value="1"/>
</dbReference>
<comment type="caution">
    <text evidence="2">The sequence shown here is derived from an EMBL/GenBank/DDBJ whole genome shotgun (WGS) entry which is preliminary data.</text>
</comment>
<accession>A0A1R1PGK1</accession>
<protein>
    <submittedName>
        <fullName evidence="2">Protein mesA</fullName>
    </submittedName>
</protein>
<dbReference type="GO" id="GO:0051666">
    <property type="term" value="P:actin cortical patch localization"/>
    <property type="evidence" value="ECO:0007669"/>
    <property type="project" value="TreeGrafter"/>
</dbReference>
<organism evidence="2 3">
    <name type="scientific">Zancudomyces culisetae</name>
    <name type="common">Gut fungus</name>
    <name type="synonym">Smittium culisetae</name>
    <dbReference type="NCBI Taxonomy" id="1213189"/>
    <lineage>
        <taxon>Eukaryota</taxon>
        <taxon>Fungi</taxon>
        <taxon>Fungi incertae sedis</taxon>
        <taxon>Zoopagomycota</taxon>
        <taxon>Kickxellomycotina</taxon>
        <taxon>Harpellomycetes</taxon>
        <taxon>Harpellales</taxon>
        <taxon>Legeriomycetaceae</taxon>
        <taxon>Zancudomyces</taxon>
    </lineage>
</organism>
<feature type="compositionally biased region" description="Low complexity" evidence="1">
    <location>
        <begin position="618"/>
        <end position="628"/>
    </location>
</feature>
<proteinExistence type="predicted"/>
<evidence type="ECO:0000256" key="1">
    <source>
        <dbReference type="SAM" id="MobiDB-lite"/>
    </source>
</evidence>
<gene>
    <name evidence="2" type="ORF">AX774_g6467</name>
</gene>
<dbReference type="Pfam" id="PF08616">
    <property type="entry name" value="SPA"/>
    <property type="match status" value="1"/>
</dbReference>
<dbReference type="OrthoDB" id="66409at2759"/>
<dbReference type="Proteomes" id="UP000188320">
    <property type="component" value="Unassembled WGS sequence"/>
</dbReference>
<sequence length="746" mass="81864">MYEAVIGRRGTIDRSIAGTNGWRRTGRDRGETGEFISDVSDNDNSGSSAISNNKDSDQYSGGDNSDEFTEDSSDSAEEEEEEEEEDLRYYETRIKYQGVNLPVRIEQTMYPEEIGECSVIKLLSNFGGMAQASNGNNSSYSSSTIGTLSGSGVGSFTLTPAVAGSNMFTSNSSSNTFVGGGASINSGVSNSNNSNSNNSSNNVVGIKTNHEHLDVNAKFGSNYLTNPIMVLMNALLTEKRIVFLGHNMPAGEVGEYVLAAVVMASGGGGRFLRGSFKHRTFPYTNLSNIDKLLKVPGYIAGVTNPTFEVKEKWWDILCNINTGKIKISSYLTSNSKGKKDDNFKKLKPKRFLIAGADYFGNSHYSGYDHTSASPSQNHTPLKSIDKLVYLQGISASTPLSQPHPPPKDSTNLFSLTSASLFSSSSTQTYGYDSDFINDLYLSIERHCGEMAIRRKFEQYVSSFILLAGLYQYETHLNLTQSEAILPSLYRQNNGLKEYIDNYILRYDISFIRSRELPLNKGRLEGFLNSSLYLYLISANASANQNGPNNDIACQLSDLDLLFLSNRLHFLSNSNLPLISGSHSHTSGSNIDRDMNGNTTNNSHANVNSNGNGNGNGNGSNINKKTSKGNSAVNAENIGAKEFEIIINLLHKHIVLPEHVTALISYFPLTSSPNSNSPNNHTSTATTATGGLTPLIHGLYHPNFFVKYKTTALFKRFQDHPIATRFIDHLEFYHRLTLANLIERLFS</sequence>
<reference evidence="3" key="1">
    <citation type="submission" date="2017-01" db="EMBL/GenBank/DDBJ databases">
        <authorList>
            <person name="Wang Y."/>
            <person name="White M."/>
            <person name="Kvist S."/>
            <person name="Moncalvo J.-M."/>
        </authorList>
    </citation>
    <scope>NUCLEOTIDE SEQUENCE [LARGE SCALE GENOMIC DNA]</scope>
    <source>
        <strain evidence="3">COL-18-3</strain>
    </source>
</reference>
<dbReference type="EMBL" id="LSSK01001306">
    <property type="protein sequence ID" value="OMH80106.1"/>
    <property type="molecule type" value="Genomic_DNA"/>
</dbReference>
<feature type="region of interest" description="Disordered" evidence="1">
    <location>
        <begin position="16"/>
        <end position="87"/>
    </location>
</feature>
<feature type="compositionally biased region" description="Polar residues" evidence="1">
    <location>
        <begin position="49"/>
        <end position="63"/>
    </location>
</feature>
<dbReference type="GO" id="GO:0005886">
    <property type="term" value="C:plasma membrane"/>
    <property type="evidence" value="ECO:0007669"/>
    <property type="project" value="TreeGrafter"/>
</dbReference>